<feature type="region of interest" description="Disordered" evidence="1">
    <location>
        <begin position="74"/>
        <end position="143"/>
    </location>
</feature>
<keyword evidence="2" id="KW-0812">Transmembrane</keyword>
<evidence type="ECO:0000313" key="3">
    <source>
        <dbReference type="EMBL" id="CAD9080039.1"/>
    </source>
</evidence>
<feature type="compositionally biased region" description="Basic and acidic residues" evidence="1">
    <location>
        <begin position="270"/>
        <end position="290"/>
    </location>
</feature>
<dbReference type="AlphaFoldDB" id="A0A7S1KP39"/>
<feature type="compositionally biased region" description="Polar residues" evidence="1">
    <location>
        <begin position="8"/>
        <end position="19"/>
    </location>
</feature>
<dbReference type="EMBL" id="HBGD01003984">
    <property type="protein sequence ID" value="CAD9080039.1"/>
    <property type="molecule type" value="Transcribed_RNA"/>
</dbReference>
<proteinExistence type="predicted"/>
<feature type="transmembrane region" description="Helical" evidence="2">
    <location>
        <begin position="164"/>
        <end position="183"/>
    </location>
</feature>
<feature type="transmembrane region" description="Helical" evidence="2">
    <location>
        <begin position="625"/>
        <end position="653"/>
    </location>
</feature>
<feature type="compositionally biased region" description="Polar residues" evidence="1">
    <location>
        <begin position="312"/>
        <end position="321"/>
    </location>
</feature>
<feature type="region of interest" description="Disordered" evidence="1">
    <location>
        <begin position="1"/>
        <end position="26"/>
    </location>
</feature>
<feature type="region of interest" description="Disordered" evidence="1">
    <location>
        <begin position="262"/>
        <end position="321"/>
    </location>
</feature>
<feature type="transmembrane region" description="Helical" evidence="2">
    <location>
        <begin position="510"/>
        <end position="543"/>
    </location>
</feature>
<reference evidence="3" key="1">
    <citation type="submission" date="2021-01" db="EMBL/GenBank/DDBJ databases">
        <authorList>
            <person name="Corre E."/>
            <person name="Pelletier E."/>
            <person name="Niang G."/>
            <person name="Scheremetjew M."/>
            <person name="Finn R."/>
            <person name="Kale V."/>
            <person name="Holt S."/>
            <person name="Cochrane G."/>
            <person name="Meng A."/>
            <person name="Brown T."/>
            <person name="Cohen L."/>
        </authorList>
    </citation>
    <scope>NUCLEOTIDE SEQUENCE</scope>
    <source>
        <strain evidence="3">WS</strain>
    </source>
</reference>
<accession>A0A7S1KP39</accession>
<keyword evidence="2" id="KW-1133">Transmembrane helix</keyword>
<name>A0A7S1KP39_9EUKA</name>
<protein>
    <submittedName>
        <fullName evidence="3">Uncharacterized protein</fullName>
    </submittedName>
</protein>
<sequence length="667" mass="77511">MKRKHQNGLISRSRGNGNNTRHDNHDDNVHTIQRRHIHMSNLRDSKNGNNVSIMRAAGVPDGDDPLLLLEELSATRGERRTMSKTNGGRRPSMAVVPVSTSRRASHTDGICTPKRLQSRQQPALEDRRRQSSSSNPSTFVYVHDEPSQSSPLIEYILSLISTQLYITFRFTIIYIIIPLLYMYNIHLRAQSNQLVVHASSSSAMPSYSHHSIPTSTHSQHNSWDALKEQQKQPFFVYDHQKHEHVPTKTFVEEQHNDEITLEDIPTANHSPRDIFHTYSEDPEVNRETSSPRHHHRQREHSSSSNRPPHNDASFSYTNKRPMQDNLNHHSQALSTVPKRSFFSKVFRFPQTLLHALWHYFSPKHISRYIFTKLGYAILALSSFIYVWIIRIKNLILEMIGIFVASIIVLWPFLMHEEDIRVAEEEETEEDNESPTRDRYHWDERNGDISVQHYPSVSKRRRRVSSETSSTQQQRQRKRGFIWRNCTRCLYLGCCFPCICSYRVVRTLLYMSFVVCALAITIGGMLAIGIGFATELVWIPYFTWALRRYKRSMMGELDDHQFEVLQENVASAISSGNTNSLLKEMAIGAENASHMLSENYGMFSEYWLSTYWFWDFITSLRHVLRFYAYCGIATFVVIFILTCCGSLNSMRVWIGRKRKALSRMIEEE</sequence>
<evidence type="ECO:0000256" key="2">
    <source>
        <dbReference type="SAM" id="Phobius"/>
    </source>
</evidence>
<feature type="transmembrane region" description="Helical" evidence="2">
    <location>
        <begin position="394"/>
        <end position="413"/>
    </location>
</feature>
<evidence type="ECO:0000256" key="1">
    <source>
        <dbReference type="SAM" id="MobiDB-lite"/>
    </source>
</evidence>
<feature type="transmembrane region" description="Helical" evidence="2">
    <location>
        <begin position="369"/>
        <end position="388"/>
    </location>
</feature>
<keyword evidence="2" id="KW-0472">Membrane</keyword>
<organism evidence="3">
    <name type="scientific">Percolomonas cosmopolitus</name>
    <dbReference type="NCBI Taxonomy" id="63605"/>
    <lineage>
        <taxon>Eukaryota</taxon>
        <taxon>Discoba</taxon>
        <taxon>Heterolobosea</taxon>
        <taxon>Tetramitia</taxon>
        <taxon>Eutetramitia</taxon>
        <taxon>Percolomonadidae</taxon>
        <taxon>Percolomonas</taxon>
    </lineage>
</organism>
<gene>
    <name evidence="3" type="ORF">PCOS0759_LOCUS3279</name>
</gene>